<feature type="region of interest" description="Disordered" evidence="1">
    <location>
        <begin position="1"/>
        <end position="106"/>
    </location>
</feature>
<dbReference type="AlphaFoldDB" id="A0A9W8CGL3"/>
<reference evidence="2 3" key="1">
    <citation type="submission" date="2022-10" db="EMBL/GenBank/DDBJ databases">
        <title>WGS assembly of Paspalum vaginatum 540-79.</title>
        <authorList>
            <person name="Sun G."/>
            <person name="Wase N."/>
            <person name="Shu S."/>
            <person name="Jenkins J."/>
            <person name="Zhou B."/>
            <person name="Torres-Rodriguez J."/>
            <person name="Chen C."/>
            <person name="Sandor L."/>
            <person name="Plott C."/>
            <person name="Yoshinga Y."/>
            <person name="Daum C."/>
            <person name="Qi P."/>
            <person name="Barry K."/>
            <person name="Lipzen A."/>
            <person name="Berry L."/>
            <person name="Pedersen C."/>
            <person name="Gottilla T."/>
            <person name="Foltz A."/>
            <person name="Yu H."/>
            <person name="O'Malley R."/>
            <person name="Zhang C."/>
            <person name="Devos K."/>
            <person name="Sigmon B."/>
            <person name="Yu B."/>
            <person name="Obata T."/>
            <person name="Schmutz J."/>
            <person name="Schnable J."/>
        </authorList>
    </citation>
    <scope>NUCLEOTIDE SEQUENCE [LARGE SCALE GENOMIC DNA]</scope>
    <source>
        <strain evidence="3">cv. 540-79</strain>
    </source>
</reference>
<organism evidence="2 3">
    <name type="scientific">Paspalum vaginatum</name>
    <name type="common">seashore paspalum</name>
    <dbReference type="NCBI Taxonomy" id="158149"/>
    <lineage>
        <taxon>Eukaryota</taxon>
        <taxon>Viridiplantae</taxon>
        <taxon>Streptophyta</taxon>
        <taxon>Embryophyta</taxon>
        <taxon>Tracheophyta</taxon>
        <taxon>Spermatophyta</taxon>
        <taxon>Magnoliopsida</taxon>
        <taxon>Liliopsida</taxon>
        <taxon>Poales</taxon>
        <taxon>Poaceae</taxon>
        <taxon>PACMAD clade</taxon>
        <taxon>Panicoideae</taxon>
        <taxon>Andropogonodae</taxon>
        <taxon>Paspaleae</taxon>
        <taxon>Paspalinae</taxon>
        <taxon>Paspalum</taxon>
    </lineage>
</organism>
<name>A0A9W8CGL3_9POAL</name>
<sequence>MFPSAPTQSALRGSLVPATPSARRLTASSPWSVEHRWPALPPSRQRTPRQSRFPCAARMPMDRGELASPPHRNSPPRNRRLADRPSRPLRFANGGRSPQPTSTSPRTRCKLRICNYPNYTEETWLTIQIQVGMQV</sequence>
<feature type="compositionally biased region" description="Polar residues" evidence="1">
    <location>
        <begin position="96"/>
        <end position="106"/>
    </location>
</feature>
<protein>
    <submittedName>
        <fullName evidence="2">Uncharacterized protein</fullName>
    </submittedName>
</protein>
<evidence type="ECO:0000313" key="3">
    <source>
        <dbReference type="Proteomes" id="UP001164776"/>
    </source>
</evidence>
<gene>
    <name evidence="2" type="ORF">BS78_K249400</name>
</gene>
<proteinExistence type="predicted"/>
<keyword evidence="3" id="KW-1185">Reference proteome</keyword>
<accession>A0A9W8CGL3</accession>
<dbReference type="EMBL" id="MU629450">
    <property type="protein sequence ID" value="KAJ1256977.1"/>
    <property type="molecule type" value="Genomic_DNA"/>
</dbReference>
<feature type="compositionally biased region" description="Low complexity" evidence="1">
    <location>
        <begin position="42"/>
        <end position="54"/>
    </location>
</feature>
<evidence type="ECO:0000256" key="1">
    <source>
        <dbReference type="SAM" id="MobiDB-lite"/>
    </source>
</evidence>
<comment type="caution">
    <text evidence="2">The sequence shown here is derived from an EMBL/GenBank/DDBJ whole genome shotgun (WGS) entry which is preliminary data.</text>
</comment>
<dbReference type="Proteomes" id="UP001164776">
    <property type="component" value="Unassembled WGS sequence"/>
</dbReference>
<evidence type="ECO:0000313" key="2">
    <source>
        <dbReference type="EMBL" id="KAJ1256977.1"/>
    </source>
</evidence>
<feature type="compositionally biased region" description="Polar residues" evidence="1">
    <location>
        <begin position="1"/>
        <end position="11"/>
    </location>
</feature>